<gene>
    <name evidence="2" type="ORF">SJ05684_b51560</name>
</gene>
<dbReference type="KEGG" id="esj:SJ05684_b51560"/>
<keyword evidence="2" id="KW-0614">Plasmid</keyword>
<evidence type="ECO:0000256" key="1">
    <source>
        <dbReference type="SAM" id="MobiDB-lite"/>
    </source>
</evidence>
<evidence type="ECO:0000313" key="3">
    <source>
        <dbReference type="Proteomes" id="UP000217211"/>
    </source>
</evidence>
<reference evidence="2 3" key="1">
    <citation type="submission" date="2017-08" db="EMBL/GenBank/DDBJ databases">
        <title>Multipartite genome sequences of Sinorhizobium species nodulating soybeans.</title>
        <authorList>
            <person name="Tian C.F."/>
        </authorList>
    </citation>
    <scope>NUCLEOTIDE SEQUENCE [LARGE SCALE GENOMIC DNA]</scope>
    <source>
        <strain evidence="2 3">CCBAU 05684</strain>
        <plasmid evidence="3">psj05684b</plasmid>
    </source>
</reference>
<dbReference type="AlphaFoldDB" id="A0A249PJP3"/>
<geneLocation type="plasmid" evidence="3">
    <name>psj05684b</name>
</geneLocation>
<feature type="compositionally biased region" description="Low complexity" evidence="1">
    <location>
        <begin position="32"/>
        <end position="54"/>
    </location>
</feature>
<name>A0A249PJP3_9HYPH</name>
<feature type="compositionally biased region" description="Low complexity" evidence="1">
    <location>
        <begin position="1"/>
        <end position="17"/>
    </location>
</feature>
<dbReference type="Proteomes" id="UP000217211">
    <property type="component" value="Plasmid pSJ05684b"/>
</dbReference>
<dbReference type="EMBL" id="CP023068">
    <property type="protein sequence ID" value="ASY66138.1"/>
    <property type="molecule type" value="Genomic_DNA"/>
</dbReference>
<feature type="region of interest" description="Disordered" evidence="1">
    <location>
        <begin position="1"/>
        <end position="54"/>
    </location>
</feature>
<accession>A0A249PJP3</accession>
<protein>
    <submittedName>
        <fullName evidence="2">Uncharacterized protein</fullName>
    </submittedName>
</protein>
<keyword evidence="3" id="KW-1185">Reference proteome</keyword>
<organism evidence="2 3">
    <name type="scientific">Sinorhizobium sojae CCBAU 05684</name>
    <dbReference type="NCBI Taxonomy" id="716928"/>
    <lineage>
        <taxon>Bacteria</taxon>
        <taxon>Pseudomonadati</taxon>
        <taxon>Pseudomonadota</taxon>
        <taxon>Alphaproteobacteria</taxon>
        <taxon>Hyphomicrobiales</taxon>
        <taxon>Rhizobiaceae</taxon>
        <taxon>Sinorhizobium/Ensifer group</taxon>
        <taxon>Sinorhizobium</taxon>
    </lineage>
</organism>
<proteinExistence type="predicted"/>
<sequence length="54" mass="5253">MPAAASRRVASSSGAGVTIAQRTGGREPRKAIAPGISTTPSTSAISAAVSSQRA</sequence>
<evidence type="ECO:0000313" key="2">
    <source>
        <dbReference type="EMBL" id="ASY66138.1"/>
    </source>
</evidence>